<feature type="domain" description="Calcineurin-like phosphoesterase" evidence="1">
    <location>
        <begin position="24"/>
        <end position="200"/>
    </location>
</feature>
<evidence type="ECO:0000313" key="2">
    <source>
        <dbReference type="EMBL" id="CUI44499.1"/>
    </source>
</evidence>
<dbReference type="GO" id="GO:0008803">
    <property type="term" value="F:bis(5'-nucleosyl)-tetraphosphatase (symmetrical) activity"/>
    <property type="evidence" value="ECO:0007669"/>
    <property type="project" value="TreeGrafter"/>
</dbReference>
<keyword evidence="2" id="KW-0378">Hydrolase</keyword>
<dbReference type="GO" id="GO:0110154">
    <property type="term" value="P:RNA decapping"/>
    <property type="evidence" value="ECO:0007669"/>
    <property type="project" value="TreeGrafter"/>
</dbReference>
<organism evidence="2 3">
    <name type="scientific">Bordetella pseudohinzii</name>
    <dbReference type="NCBI Taxonomy" id="1331258"/>
    <lineage>
        <taxon>Bacteria</taxon>
        <taxon>Pseudomonadati</taxon>
        <taxon>Pseudomonadota</taxon>
        <taxon>Betaproteobacteria</taxon>
        <taxon>Burkholderiales</taxon>
        <taxon>Alcaligenaceae</taxon>
        <taxon>Bordetella</taxon>
    </lineage>
</organism>
<dbReference type="InterPro" id="IPR004843">
    <property type="entry name" value="Calcineurin-like_PHP"/>
</dbReference>
<dbReference type="InterPro" id="IPR050126">
    <property type="entry name" value="Ap4A_hydrolase"/>
</dbReference>
<accession>A0A0M7CX15</accession>
<dbReference type="Proteomes" id="UP000053096">
    <property type="component" value="Unassembled WGS sequence"/>
</dbReference>
<protein>
    <submittedName>
        <fullName evidence="2">Serine/threonine-protein phosphatase 1</fullName>
        <ecNumber evidence="2">3.1.3.16</ecNumber>
    </submittedName>
</protein>
<dbReference type="EMBL" id="CYTV01000001">
    <property type="protein sequence ID" value="CUI44499.1"/>
    <property type="molecule type" value="Genomic_DNA"/>
</dbReference>
<gene>
    <name evidence="2" type="primary">pphA_2</name>
    <name evidence="2" type="ORF">ERS370011_00642</name>
</gene>
<name>A0A0M7CX15_9BORD</name>
<dbReference type="AlphaFoldDB" id="A0A0M7CX15"/>
<dbReference type="GO" id="GO:0005737">
    <property type="term" value="C:cytoplasm"/>
    <property type="evidence" value="ECO:0007669"/>
    <property type="project" value="TreeGrafter"/>
</dbReference>
<evidence type="ECO:0000313" key="3">
    <source>
        <dbReference type="Proteomes" id="UP000053096"/>
    </source>
</evidence>
<dbReference type="PANTHER" id="PTHR42850">
    <property type="entry name" value="METALLOPHOSPHOESTERASE"/>
    <property type="match status" value="1"/>
</dbReference>
<dbReference type="SUPFAM" id="SSF56300">
    <property type="entry name" value="Metallo-dependent phosphatases"/>
    <property type="match status" value="1"/>
</dbReference>
<dbReference type="Gene3D" id="3.60.21.10">
    <property type="match status" value="1"/>
</dbReference>
<sequence length="243" mass="27028">MLSTHIPDAGGILRLPANPRGRDLAVGDIHGHFSRLREALDRYGFDPARDRLFSVGDLIDRGPQSESAIAWLDEPWFFAVQGNHEDLAVRHVRNGLVDEDNWRRYGGGWFLDLPPERQRLLARRYEALPVVIELETAAGLVGLLHADSPVRDWSRLAGTMHAHRRRARGRAQWSRDRLAQGDVSGVANVRAVVAGHTPVPEPVVLGNVYHIDTGGWRDEGYFTLLELGSLSAWPRPARAGPAL</sequence>
<dbReference type="Pfam" id="PF00149">
    <property type="entry name" value="Metallophos"/>
    <property type="match status" value="1"/>
</dbReference>
<dbReference type="GO" id="GO:0004722">
    <property type="term" value="F:protein serine/threonine phosphatase activity"/>
    <property type="evidence" value="ECO:0007669"/>
    <property type="project" value="UniProtKB-EC"/>
</dbReference>
<dbReference type="PANTHER" id="PTHR42850:SF4">
    <property type="entry name" value="ZINC-DEPENDENT ENDOPOLYPHOSPHATASE"/>
    <property type="match status" value="1"/>
</dbReference>
<reference evidence="2 3" key="1">
    <citation type="submission" date="2015-09" db="EMBL/GenBank/DDBJ databases">
        <authorList>
            <person name="Jackson K.R."/>
            <person name="Lunt B.L."/>
            <person name="Fisher J.N.B."/>
            <person name="Gardner A.V."/>
            <person name="Bailey M.E."/>
            <person name="Deus L.M."/>
            <person name="Earl A.S."/>
            <person name="Gibby P.D."/>
            <person name="Hartmann K.A."/>
            <person name="Liu J.E."/>
            <person name="Manci A.M."/>
            <person name="Nielsen D.A."/>
            <person name="Solomon M.B."/>
            <person name="Breakwell D.P."/>
            <person name="Burnett S.H."/>
            <person name="Grose J.H."/>
        </authorList>
    </citation>
    <scope>NUCLEOTIDE SEQUENCE [LARGE SCALE GENOMIC DNA]</scope>
    <source>
        <strain evidence="2 3">2789STDY5608636</strain>
    </source>
</reference>
<dbReference type="InterPro" id="IPR029052">
    <property type="entry name" value="Metallo-depent_PP-like"/>
</dbReference>
<proteinExistence type="predicted"/>
<evidence type="ECO:0000259" key="1">
    <source>
        <dbReference type="Pfam" id="PF00149"/>
    </source>
</evidence>
<dbReference type="RefSeq" id="WP_197085656.1">
    <property type="nucleotide sequence ID" value="NZ_CAJGUQ010000236.1"/>
</dbReference>
<dbReference type="EC" id="3.1.3.16" evidence="2"/>